<dbReference type="GO" id="GO:0004523">
    <property type="term" value="F:RNA-DNA hybrid ribonuclease activity"/>
    <property type="evidence" value="ECO:0007669"/>
    <property type="project" value="InterPro"/>
</dbReference>
<dbReference type="InterPro" id="IPR012337">
    <property type="entry name" value="RNaseH-like_sf"/>
</dbReference>
<comment type="caution">
    <text evidence="3">The sequence shown here is derived from an EMBL/GenBank/DDBJ whole genome shotgun (WGS) entry which is preliminary data.</text>
</comment>
<evidence type="ECO:0000259" key="2">
    <source>
        <dbReference type="PROSITE" id="PS50879"/>
    </source>
</evidence>
<proteinExistence type="inferred from homology"/>
<sequence length="592" mass="65446">MPRNESPANTVMRDVVSGDDSGVYYLLISSLPFGTRWQAFKDWVREGGCEVDHVEVFQKSTNGWVRLIGRENFDLALRTQVTLRTSPFAGREIIVDERNKREPIKILELIDDPPPKPRFGGSFQRSHKTADPAFAASVSTHAELRLFSLLAKPKMAFVDGDHRTEPRASQCPSTTIPRLHSQPVMHSTPLGNAMAPMCTSSHRVHTSPVDLQDCMYTVTVDMPRPMTGFTLKYGLPHAVSPRFCETPPASSGIHCIPPLSTSKLANWHHEGSNASGRSGRVSYGDAAPTRAMAAGPNYNMPQRADDGYYTLRPLSPTSVACRERLKGAGSSERPLENHCNLPVMVNTKGAPAQVVRARNIPAPTKYAPPIEETAAEARKRHLALLRQEKAALHIYIDGSGINGQIDAATVCLTIQQTRSSYMGTEDVLTVYAGELQGISLALDIAQRDRADGFRRNKVIIYTDNQAAIRSSAKLKGKSGAYLLKKIVSQAATLHEHNLPIEIRWVPAHTGVQGNEDADRAAKEATGWRERGATGSRAETPAEVYFFRSTQKTWTHKEAYKAWAARWAAEKRGRTEYHCTPNRPKRSNGYMTD</sequence>
<feature type="domain" description="RNase H type-1" evidence="2">
    <location>
        <begin position="388"/>
        <end position="526"/>
    </location>
</feature>
<reference evidence="3 4" key="1">
    <citation type="journal article" date="2016" name="Front. Microbiol.">
        <title>Genome and transcriptome sequences reveal the specific parasitism of the nematophagous Purpureocillium lilacinum 36-1.</title>
        <authorList>
            <person name="Xie J."/>
            <person name="Li S."/>
            <person name="Mo C."/>
            <person name="Xiao X."/>
            <person name="Peng D."/>
            <person name="Wang G."/>
            <person name="Xiao Y."/>
        </authorList>
    </citation>
    <scope>NUCLEOTIDE SEQUENCE [LARGE SCALE GENOMIC DNA]</scope>
    <source>
        <strain evidence="3 4">36-1</strain>
    </source>
</reference>
<dbReference type="GO" id="GO:0003676">
    <property type="term" value="F:nucleic acid binding"/>
    <property type="evidence" value="ECO:0007669"/>
    <property type="project" value="InterPro"/>
</dbReference>
<dbReference type="PANTHER" id="PTHR10642">
    <property type="entry name" value="RIBONUCLEASE H1"/>
    <property type="match status" value="1"/>
</dbReference>
<organism evidence="3 4">
    <name type="scientific">Purpureocillium lilacinum</name>
    <name type="common">Paecilomyces lilacinus</name>
    <dbReference type="NCBI Taxonomy" id="33203"/>
    <lineage>
        <taxon>Eukaryota</taxon>
        <taxon>Fungi</taxon>
        <taxon>Dikarya</taxon>
        <taxon>Ascomycota</taxon>
        <taxon>Pezizomycotina</taxon>
        <taxon>Sordariomycetes</taxon>
        <taxon>Hypocreomycetidae</taxon>
        <taxon>Hypocreales</taxon>
        <taxon>Ophiocordycipitaceae</taxon>
        <taxon>Purpureocillium</taxon>
    </lineage>
</organism>
<dbReference type="GO" id="GO:0043137">
    <property type="term" value="P:DNA replication, removal of RNA primer"/>
    <property type="evidence" value="ECO:0007669"/>
    <property type="project" value="TreeGrafter"/>
</dbReference>
<dbReference type="InterPro" id="IPR050092">
    <property type="entry name" value="RNase_H"/>
</dbReference>
<dbReference type="AlphaFoldDB" id="A0A2U3DP85"/>
<dbReference type="PANTHER" id="PTHR10642:SF25">
    <property type="entry name" value="RNASE H TYPE-1 DOMAIN-CONTAINING PROTEIN"/>
    <property type="match status" value="1"/>
</dbReference>
<dbReference type="Pfam" id="PF00075">
    <property type="entry name" value="RNase_H"/>
    <property type="match status" value="1"/>
</dbReference>
<dbReference type="InterPro" id="IPR036397">
    <property type="entry name" value="RNaseH_sf"/>
</dbReference>
<accession>A0A2U3DP85</accession>
<protein>
    <recommendedName>
        <fullName evidence="2">RNase H type-1 domain-containing protein</fullName>
    </recommendedName>
</protein>
<evidence type="ECO:0000313" key="4">
    <source>
        <dbReference type="Proteomes" id="UP000245956"/>
    </source>
</evidence>
<evidence type="ECO:0000313" key="3">
    <source>
        <dbReference type="EMBL" id="PWI64055.1"/>
    </source>
</evidence>
<dbReference type="PROSITE" id="PS50879">
    <property type="entry name" value="RNASE_H_1"/>
    <property type="match status" value="1"/>
</dbReference>
<evidence type="ECO:0000256" key="1">
    <source>
        <dbReference type="ARBA" id="ARBA00005300"/>
    </source>
</evidence>
<dbReference type="InterPro" id="IPR002156">
    <property type="entry name" value="RNaseH_domain"/>
</dbReference>
<comment type="similarity">
    <text evidence="1">Belongs to the RNase H family.</text>
</comment>
<dbReference type="SUPFAM" id="SSF53098">
    <property type="entry name" value="Ribonuclease H-like"/>
    <property type="match status" value="1"/>
</dbReference>
<gene>
    <name evidence="3" type="ORF">PCL_00026</name>
</gene>
<dbReference type="Proteomes" id="UP000245956">
    <property type="component" value="Unassembled WGS sequence"/>
</dbReference>
<dbReference type="CDD" id="cd09276">
    <property type="entry name" value="Rnase_HI_RT_non_LTR"/>
    <property type="match status" value="1"/>
</dbReference>
<name>A0A2U3DP85_PURLI</name>
<dbReference type="EMBL" id="LCWV01000104">
    <property type="protein sequence ID" value="PWI64055.1"/>
    <property type="molecule type" value="Genomic_DNA"/>
</dbReference>
<dbReference type="Gene3D" id="3.30.420.10">
    <property type="entry name" value="Ribonuclease H-like superfamily/Ribonuclease H"/>
    <property type="match status" value="1"/>
</dbReference>